<dbReference type="SUPFAM" id="SSF52972">
    <property type="entry name" value="ITPase-like"/>
    <property type="match status" value="1"/>
</dbReference>
<dbReference type="PANTHER" id="PTHR43213:SF10">
    <property type="entry name" value="7-METHYL-GTP PYROPHOSPHATASE"/>
    <property type="match status" value="1"/>
</dbReference>
<evidence type="ECO:0000256" key="1">
    <source>
        <dbReference type="ARBA" id="ARBA00004496"/>
    </source>
</evidence>
<evidence type="ECO:0000256" key="7">
    <source>
        <dbReference type="ARBA" id="ARBA00060749"/>
    </source>
</evidence>
<dbReference type="CDD" id="cd00555">
    <property type="entry name" value="Maf"/>
    <property type="match status" value="1"/>
</dbReference>
<dbReference type="InterPro" id="IPR029001">
    <property type="entry name" value="ITPase-like_fam"/>
</dbReference>
<comment type="catalytic activity">
    <reaction evidence="5 9">
        <text>N(7)-methyl-GTP + H2O = N(7)-methyl-GMP + diphosphate + H(+)</text>
        <dbReference type="Rhea" id="RHEA:58744"/>
        <dbReference type="ChEBI" id="CHEBI:15377"/>
        <dbReference type="ChEBI" id="CHEBI:15378"/>
        <dbReference type="ChEBI" id="CHEBI:33019"/>
        <dbReference type="ChEBI" id="CHEBI:58285"/>
        <dbReference type="ChEBI" id="CHEBI:87133"/>
    </reaction>
</comment>
<reference evidence="11" key="1">
    <citation type="submission" date="2016-10" db="EMBL/GenBank/DDBJ databases">
        <authorList>
            <person name="Varghese N."/>
            <person name="Submissions S."/>
        </authorList>
    </citation>
    <scope>NUCLEOTIDE SEQUENCE [LARGE SCALE GENOMIC DNA]</scope>
    <source>
        <strain evidence="11">8N4</strain>
    </source>
</reference>
<dbReference type="PIRSF" id="PIRSF006305">
    <property type="entry name" value="Maf"/>
    <property type="match status" value="1"/>
</dbReference>
<evidence type="ECO:0000256" key="3">
    <source>
        <dbReference type="ARBA" id="ARBA00022801"/>
    </source>
</evidence>
<name>A0A1H9LUM2_9GAMM</name>
<feature type="site" description="Important for substrate specificity" evidence="9">
    <location>
        <position position="71"/>
    </location>
</feature>
<dbReference type="PANTHER" id="PTHR43213">
    <property type="entry name" value="BIFUNCTIONAL DTTP/UTP PYROPHOSPHATASE/METHYLTRANSFERASE PROTEIN-RELATED"/>
    <property type="match status" value="1"/>
</dbReference>
<feature type="site" description="Important for substrate specificity" evidence="9">
    <location>
        <position position="155"/>
    </location>
</feature>
<comment type="similarity">
    <text evidence="7 9">Belongs to the Maf family. YceF subfamily.</text>
</comment>
<evidence type="ECO:0000256" key="6">
    <source>
        <dbReference type="ARBA" id="ARBA00053369"/>
    </source>
</evidence>
<dbReference type="GO" id="GO:0009117">
    <property type="term" value="P:nucleotide metabolic process"/>
    <property type="evidence" value="ECO:0007669"/>
    <property type="project" value="UniProtKB-KW"/>
</dbReference>
<evidence type="ECO:0000256" key="2">
    <source>
        <dbReference type="ARBA" id="ARBA00022490"/>
    </source>
</evidence>
<protein>
    <recommendedName>
        <fullName evidence="8 9">7-methyl-GTP pyrophosphatase</fullName>
        <shortName evidence="9">m(7)GTP pyrophosphatase</shortName>
        <ecNumber evidence="9">3.6.1.-</ecNumber>
    </recommendedName>
</protein>
<dbReference type="OrthoDB" id="9813694at2"/>
<organism evidence="10 11">
    <name type="scientific">Rosenbergiella nectarea</name>
    <dbReference type="NCBI Taxonomy" id="988801"/>
    <lineage>
        <taxon>Bacteria</taxon>
        <taxon>Pseudomonadati</taxon>
        <taxon>Pseudomonadota</taxon>
        <taxon>Gammaproteobacteria</taxon>
        <taxon>Enterobacterales</taxon>
        <taxon>Erwiniaceae</taxon>
        <taxon>Rosenbergiella</taxon>
    </lineage>
</organism>
<dbReference type="GO" id="GO:0005737">
    <property type="term" value="C:cytoplasm"/>
    <property type="evidence" value="ECO:0007669"/>
    <property type="project" value="UniProtKB-SubCell"/>
</dbReference>
<dbReference type="Pfam" id="PF02545">
    <property type="entry name" value="Maf"/>
    <property type="match status" value="1"/>
</dbReference>
<keyword evidence="4 9" id="KW-0546">Nucleotide metabolism</keyword>
<sequence>MSYNLVLASSSPFRQAVLDKLGLPFFCAAPDIDESAAPRESIEEQVLRLAREKASALIDRYPDSIIIGCDQLGSLAERILGKPHTPEQAFIQLRASSGQCVTFHTGLAVYDGVNHQWHQRLETYQVFFRELTDDEIWGYIHKEQPLQCAGSFKSEGLGITLFERMAGDDPNTLVGLPLIALSAILRKIGINPLTD</sequence>
<evidence type="ECO:0000313" key="11">
    <source>
        <dbReference type="Proteomes" id="UP000242515"/>
    </source>
</evidence>
<dbReference type="STRING" id="988801.SAMN05216522_11286"/>
<comment type="cofactor">
    <cofactor evidence="9">
        <name>a divalent metal cation</name>
        <dbReference type="ChEBI" id="CHEBI:60240"/>
    </cofactor>
</comment>
<dbReference type="GO" id="GO:0047429">
    <property type="term" value="F:nucleoside triphosphate diphosphatase activity"/>
    <property type="evidence" value="ECO:0007669"/>
    <property type="project" value="InterPro"/>
</dbReference>
<evidence type="ECO:0000313" key="10">
    <source>
        <dbReference type="EMBL" id="SER14865.1"/>
    </source>
</evidence>
<feature type="active site" description="Proton acceptor" evidence="9">
    <location>
        <position position="70"/>
    </location>
</feature>
<dbReference type="AlphaFoldDB" id="A0A1H9LUM2"/>
<evidence type="ECO:0000256" key="9">
    <source>
        <dbReference type="HAMAP-Rule" id="MF_00528"/>
    </source>
</evidence>
<evidence type="ECO:0000256" key="5">
    <source>
        <dbReference type="ARBA" id="ARBA00050213"/>
    </source>
</evidence>
<comment type="caution">
    <text evidence="9">Lacks conserved residue(s) required for the propagation of feature annotation.</text>
</comment>
<dbReference type="EC" id="3.6.1.-" evidence="9"/>
<dbReference type="NCBIfam" id="TIGR00172">
    <property type="entry name" value="maf"/>
    <property type="match status" value="1"/>
</dbReference>
<evidence type="ECO:0000256" key="8">
    <source>
        <dbReference type="ARBA" id="ARBA00068163"/>
    </source>
</evidence>
<keyword evidence="2 9" id="KW-0963">Cytoplasm</keyword>
<evidence type="ECO:0000256" key="4">
    <source>
        <dbReference type="ARBA" id="ARBA00023080"/>
    </source>
</evidence>
<keyword evidence="3 9" id="KW-0378">Hydrolase</keyword>
<gene>
    <name evidence="10" type="ORF">SAMN05216522_11286</name>
</gene>
<dbReference type="RefSeq" id="WP_092677759.1">
    <property type="nucleotide sequence ID" value="NZ_FOGC01000012.1"/>
</dbReference>
<accession>A0A1H9LUM2</accession>
<dbReference type="EMBL" id="FOGC01000012">
    <property type="protein sequence ID" value="SER14865.1"/>
    <property type="molecule type" value="Genomic_DNA"/>
</dbReference>
<keyword evidence="11" id="KW-1185">Reference proteome</keyword>
<proteinExistence type="inferred from homology"/>
<dbReference type="Proteomes" id="UP000242515">
    <property type="component" value="Unassembled WGS sequence"/>
</dbReference>
<dbReference type="FunFam" id="3.90.950.10:FF:000005">
    <property type="entry name" value="7-methyl-GTP pyrophosphatase"/>
    <property type="match status" value="1"/>
</dbReference>
<comment type="function">
    <text evidence="6 9">Nucleoside triphosphate pyrophosphatase that hydrolyzes 7-methyl-GTP (m(7)GTP). May have a dual role in cell division arrest and in preventing the incorporation of modified nucleotides into cellular nucleic acids.</text>
</comment>
<dbReference type="Gene3D" id="3.90.950.10">
    <property type="match status" value="1"/>
</dbReference>
<comment type="subcellular location">
    <subcellularLocation>
        <location evidence="1 9">Cytoplasm</location>
    </subcellularLocation>
</comment>
<dbReference type="HAMAP" id="MF_00528">
    <property type="entry name" value="Maf"/>
    <property type="match status" value="1"/>
</dbReference>
<feature type="site" description="Important for substrate specificity" evidence="9">
    <location>
        <position position="13"/>
    </location>
</feature>
<dbReference type="InterPro" id="IPR003697">
    <property type="entry name" value="Maf-like"/>
</dbReference>